<dbReference type="Pfam" id="PF02586">
    <property type="entry name" value="SRAP"/>
    <property type="match status" value="1"/>
</dbReference>
<comment type="caution">
    <text evidence="1">The sequence shown here is derived from an EMBL/GenBank/DDBJ whole genome shotgun (WGS) entry which is preliminary data.</text>
</comment>
<dbReference type="Gene3D" id="3.90.1680.10">
    <property type="entry name" value="SOS response associated peptidase-like"/>
    <property type="match status" value="1"/>
</dbReference>
<sequence>MFGLVPHRPADTRITRYTYNARNATAANKHSFRDAWRKAQHCNIPADTI</sequence>
<dbReference type="GO" id="GO:0106300">
    <property type="term" value="P:protein-DNA covalent cross-linking repair"/>
    <property type="evidence" value="ECO:0007669"/>
    <property type="project" value="InterPro"/>
</dbReference>
<proteinExistence type="predicted"/>
<accession>A0A1Q8YK79</accession>
<dbReference type="InterPro" id="IPR003738">
    <property type="entry name" value="SRAP"/>
</dbReference>
<dbReference type="InterPro" id="IPR036590">
    <property type="entry name" value="SRAP-like"/>
</dbReference>
<keyword evidence="2" id="KW-1185">Reference proteome</keyword>
<organism evidence="1 2">
    <name type="scientific">Rhodoferax antarcticus ANT.BR</name>
    <dbReference type="NCBI Taxonomy" id="1111071"/>
    <lineage>
        <taxon>Bacteria</taxon>
        <taxon>Pseudomonadati</taxon>
        <taxon>Pseudomonadota</taxon>
        <taxon>Betaproteobacteria</taxon>
        <taxon>Burkholderiales</taxon>
        <taxon>Comamonadaceae</taxon>
        <taxon>Rhodoferax</taxon>
    </lineage>
</organism>
<dbReference type="Proteomes" id="UP000185911">
    <property type="component" value="Unassembled WGS sequence"/>
</dbReference>
<dbReference type="RefSeq" id="WP_338065715.1">
    <property type="nucleotide sequence ID" value="NZ_MSYM01000004.1"/>
</dbReference>
<evidence type="ECO:0000313" key="2">
    <source>
        <dbReference type="Proteomes" id="UP000185911"/>
    </source>
</evidence>
<reference evidence="1 2" key="1">
    <citation type="submission" date="2017-01" db="EMBL/GenBank/DDBJ databases">
        <title>Genome sequence of Rhodoferax antarcticus ANT.BR, a psychrophilic purple nonsulfur bacterium from an Antarctic microbial mat.</title>
        <authorList>
            <person name="Baker J."/>
            <person name="Riester C."/>
            <person name="Skinner B."/>
            <person name="Newell A."/>
            <person name="Swingley W."/>
            <person name="Madigan M."/>
            <person name="Jung D."/>
            <person name="Asao M."/>
            <person name="Chen M."/>
            <person name="Loughlin P."/>
            <person name="Pan H."/>
            <person name="Lin S."/>
            <person name="Li N."/>
            <person name="Shaw J."/>
            <person name="Prado M."/>
            <person name="Sherman C."/>
            <person name="Li X."/>
            <person name="Tang J."/>
            <person name="Blankenship R."/>
            <person name="Zhao T."/>
            <person name="Touchman J."/>
            <person name="Sattley M."/>
        </authorList>
    </citation>
    <scope>NUCLEOTIDE SEQUENCE [LARGE SCALE GENOMIC DNA]</scope>
    <source>
        <strain evidence="1 2">ANT.BR</strain>
    </source>
</reference>
<dbReference type="AlphaFoldDB" id="A0A1Q8YK79"/>
<dbReference type="GO" id="GO:0003697">
    <property type="term" value="F:single-stranded DNA binding"/>
    <property type="evidence" value="ECO:0007669"/>
    <property type="project" value="InterPro"/>
</dbReference>
<protein>
    <submittedName>
        <fullName evidence="1">Uncharacterized protein</fullName>
    </submittedName>
</protein>
<gene>
    <name evidence="1" type="ORF">BLL52_0359</name>
</gene>
<evidence type="ECO:0000313" key="1">
    <source>
        <dbReference type="EMBL" id="OLP08357.1"/>
    </source>
</evidence>
<name>A0A1Q8YK79_9BURK</name>
<dbReference type="EMBL" id="MSYM01000004">
    <property type="protein sequence ID" value="OLP08357.1"/>
    <property type="molecule type" value="Genomic_DNA"/>
</dbReference>
<dbReference type="SUPFAM" id="SSF143081">
    <property type="entry name" value="BB1717-like"/>
    <property type="match status" value="1"/>
</dbReference>